<protein>
    <submittedName>
        <fullName evidence="1">Uncharacterized protein</fullName>
    </submittedName>
</protein>
<evidence type="ECO:0000313" key="1">
    <source>
        <dbReference type="EMBL" id="MPM96624.1"/>
    </source>
</evidence>
<sequence>MVHVTTKLLCCEFPVTGNNPLLYTWNHLSACLSTVEHVVHVELRLAEICIKVYGVFIPVGKNQTFVGFYSSL</sequence>
<proteinExistence type="predicted"/>
<dbReference type="AlphaFoldDB" id="A0A645E4B6"/>
<reference evidence="1" key="1">
    <citation type="submission" date="2019-08" db="EMBL/GenBank/DDBJ databases">
        <authorList>
            <person name="Kucharzyk K."/>
            <person name="Murdoch R.W."/>
            <person name="Higgins S."/>
            <person name="Loffler F."/>
        </authorList>
    </citation>
    <scope>NUCLEOTIDE SEQUENCE</scope>
</reference>
<comment type="caution">
    <text evidence="1">The sequence shown here is derived from an EMBL/GenBank/DDBJ whole genome shotgun (WGS) entry which is preliminary data.</text>
</comment>
<gene>
    <name evidence="1" type="ORF">SDC9_143789</name>
</gene>
<accession>A0A645E4B6</accession>
<dbReference type="EMBL" id="VSSQ01042987">
    <property type="protein sequence ID" value="MPM96624.1"/>
    <property type="molecule type" value="Genomic_DNA"/>
</dbReference>
<organism evidence="1">
    <name type="scientific">bioreactor metagenome</name>
    <dbReference type="NCBI Taxonomy" id="1076179"/>
    <lineage>
        <taxon>unclassified sequences</taxon>
        <taxon>metagenomes</taxon>
        <taxon>ecological metagenomes</taxon>
    </lineage>
</organism>
<name>A0A645E4B6_9ZZZZ</name>